<feature type="transmembrane region" description="Helical" evidence="1">
    <location>
        <begin position="44"/>
        <end position="64"/>
    </location>
</feature>
<dbReference type="PROSITE" id="PS51257">
    <property type="entry name" value="PROKAR_LIPOPROTEIN"/>
    <property type="match status" value="1"/>
</dbReference>
<evidence type="ECO:0008006" key="4">
    <source>
        <dbReference type="Google" id="ProtNLM"/>
    </source>
</evidence>
<keyword evidence="1" id="KW-0812">Transmembrane</keyword>
<sequence>MSAKKNILVSSLIGIGIAAVTSCLVSLLLLAKGAGSLTMTIGEYSQMLAGLVLVGIGFGLPSIVYQNDKLAPAYQVLIHMGTGCLVMTLVSFWTGWIPVKAGFWPAFLTIAGEITVAFIIWLIFYQHEKKLAQQMNNRIKQLKKL</sequence>
<accession>K0NML2</accession>
<name>K0NML2_9LACO</name>
<organism evidence="2 3">
    <name type="scientific">Lactobacillus equicursoris 66c</name>
    <dbReference type="NCBI Taxonomy" id="872326"/>
    <lineage>
        <taxon>Bacteria</taxon>
        <taxon>Bacillati</taxon>
        <taxon>Bacillota</taxon>
        <taxon>Bacilli</taxon>
        <taxon>Lactobacillales</taxon>
        <taxon>Lactobacillaceae</taxon>
        <taxon>Lactobacillus</taxon>
    </lineage>
</organism>
<feature type="transmembrane region" description="Helical" evidence="1">
    <location>
        <begin position="103"/>
        <end position="125"/>
    </location>
</feature>
<dbReference type="OrthoDB" id="1849165at2"/>
<dbReference type="InterPro" id="IPR021560">
    <property type="entry name" value="DUF3021"/>
</dbReference>
<feature type="transmembrane region" description="Helical" evidence="1">
    <location>
        <begin position="7"/>
        <end position="32"/>
    </location>
</feature>
<feature type="transmembrane region" description="Helical" evidence="1">
    <location>
        <begin position="76"/>
        <end position="97"/>
    </location>
</feature>
<evidence type="ECO:0000256" key="1">
    <source>
        <dbReference type="SAM" id="Phobius"/>
    </source>
</evidence>
<evidence type="ECO:0000313" key="2">
    <source>
        <dbReference type="EMBL" id="CCK82884.1"/>
    </source>
</evidence>
<keyword evidence="1" id="KW-1133">Transmembrane helix</keyword>
<reference evidence="2 3" key="1">
    <citation type="submission" date="2012-08" db="EMBL/GenBank/DDBJ databases">
        <title>Draft Genome Sequences of Lactobacillus equicursoris CIP 110162T, isolated from thoroughbred racehorse feces and Lactobacillus sp. CRBIP 24.137 isolated from urine of human.</title>
        <authorList>
            <person name="Cousin S."/>
            <person name="Loux V."/>
            <person name="Ma L."/>
            <person name="Creno S."/>
            <person name="Clermont D."/>
            <person name="Bizet C."/>
            <person name="Bouchier C."/>
        </authorList>
    </citation>
    <scope>NUCLEOTIDE SEQUENCE [LARGE SCALE GENOMIC DNA]</scope>
    <source>
        <strain evidence="2 3">66c</strain>
    </source>
</reference>
<protein>
    <recommendedName>
        <fullName evidence="4">DUF3021 domain-containing protein</fullName>
    </recommendedName>
</protein>
<evidence type="ECO:0000313" key="3">
    <source>
        <dbReference type="Proteomes" id="UP000009325"/>
    </source>
</evidence>
<gene>
    <name evidence="2" type="ORF">BN146_01105</name>
</gene>
<dbReference type="EMBL" id="CALZ01000018">
    <property type="protein sequence ID" value="CCK82884.1"/>
    <property type="molecule type" value="Genomic_DNA"/>
</dbReference>
<dbReference type="Pfam" id="PF11457">
    <property type="entry name" value="DUF3021"/>
    <property type="match status" value="1"/>
</dbReference>
<comment type="caution">
    <text evidence="2">The sequence shown here is derived from an EMBL/GenBank/DDBJ whole genome shotgun (WGS) entry which is preliminary data.</text>
</comment>
<dbReference type="RefSeq" id="WP_009557443.1">
    <property type="nucleotide sequence ID" value="NZ_CALZ01000018.1"/>
</dbReference>
<dbReference type="AlphaFoldDB" id="K0NML2"/>
<keyword evidence="1" id="KW-0472">Membrane</keyword>
<proteinExistence type="predicted"/>
<dbReference type="Proteomes" id="UP000009325">
    <property type="component" value="Unassembled WGS sequence"/>
</dbReference>